<proteinExistence type="predicted"/>
<sequence length="91" mass="10297">MTLVPFMARSNMAKLKDSWRGVSQTARSDRGWAPEARSFDPNLTHVQLAWNGTGSLADPREMSYLVYAQTDIRSFVPHGDVFLQQQAPEKE</sequence>
<name>A0A162JS19_METRR</name>
<dbReference type="Proteomes" id="UP000243498">
    <property type="component" value="Unassembled WGS sequence"/>
</dbReference>
<accession>A0A162JS19</accession>
<evidence type="ECO:0000313" key="2">
    <source>
        <dbReference type="Proteomes" id="UP000243498"/>
    </source>
</evidence>
<dbReference type="AlphaFoldDB" id="A0A162JS19"/>
<gene>
    <name evidence="1" type="ORF">NOR_03146</name>
</gene>
<protein>
    <submittedName>
        <fullName evidence="1">Uncharacterized protein</fullName>
    </submittedName>
</protein>
<dbReference type="EMBL" id="AZHC01000007">
    <property type="protein sequence ID" value="OAA46393.1"/>
    <property type="molecule type" value="Genomic_DNA"/>
</dbReference>
<organism evidence="1 2">
    <name type="scientific">Metarhizium rileyi (strain RCEF 4871)</name>
    <name type="common">Nomuraea rileyi</name>
    <dbReference type="NCBI Taxonomy" id="1649241"/>
    <lineage>
        <taxon>Eukaryota</taxon>
        <taxon>Fungi</taxon>
        <taxon>Dikarya</taxon>
        <taxon>Ascomycota</taxon>
        <taxon>Pezizomycotina</taxon>
        <taxon>Sordariomycetes</taxon>
        <taxon>Hypocreomycetidae</taxon>
        <taxon>Hypocreales</taxon>
        <taxon>Clavicipitaceae</taxon>
        <taxon>Metarhizium</taxon>
    </lineage>
</organism>
<evidence type="ECO:0000313" key="1">
    <source>
        <dbReference type="EMBL" id="OAA46393.1"/>
    </source>
</evidence>
<comment type="caution">
    <text evidence="1">The sequence shown here is derived from an EMBL/GenBank/DDBJ whole genome shotgun (WGS) entry which is preliminary data.</text>
</comment>
<reference evidence="1 2" key="1">
    <citation type="journal article" date="2016" name="Genome Biol. Evol.">
        <title>Divergent and convergent evolution of fungal pathogenicity.</title>
        <authorList>
            <person name="Shang Y."/>
            <person name="Xiao G."/>
            <person name="Zheng P."/>
            <person name="Cen K."/>
            <person name="Zhan S."/>
            <person name="Wang C."/>
        </authorList>
    </citation>
    <scope>NUCLEOTIDE SEQUENCE [LARGE SCALE GENOMIC DNA]</scope>
    <source>
        <strain evidence="1 2">RCEF 4871</strain>
    </source>
</reference>
<keyword evidence="2" id="KW-1185">Reference proteome</keyword>